<dbReference type="CDD" id="cd17090">
    <property type="entry name" value="FERM_F1_TLN"/>
    <property type="match status" value="1"/>
</dbReference>
<dbReference type="SUPFAM" id="SSF47031">
    <property type="entry name" value="Second domain of FERM"/>
    <property type="match status" value="1"/>
</dbReference>
<keyword evidence="2" id="KW-0963">Cytoplasm</keyword>
<dbReference type="FunFam" id="2.30.29.30:FF:000028">
    <property type="entry name" value="Talin 2"/>
    <property type="match status" value="1"/>
</dbReference>
<dbReference type="InterPro" id="IPR035963">
    <property type="entry name" value="FERM_2"/>
</dbReference>
<dbReference type="SMART" id="SM00295">
    <property type="entry name" value="B41"/>
    <property type="match status" value="1"/>
</dbReference>
<evidence type="ECO:0000256" key="3">
    <source>
        <dbReference type="ARBA" id="ARBA00023212"/>
    </source>
</evidence>
<keyword evidence="5" id="KW-1133">Transmembrane helix</keyword>
<dbReference type="PROSITE" id="PS50057">
    <property type="entry name" value="FERM_3"/>
    <property type="match status" value="1"/>
</dbReference>
<feature type="transmembrane region" description="Helical" evidence="5">
    <location>
        <begin position="981"/>
        <end position="1003"/>
    </location>
</feature>
<keyword evidence="5" id="KW-0812">Transmembrane</keyword>
<dbReference type="PANTHER" id="PTHR19981:SF1">
    <property type="entry name" value="RHEA, ISOFORM B"/>
    <property type="match status" value="1"/>
</dbReference>
<dbReference type="PANTHER" id="PTHR19981">
    <property type="entry name" value="TALIN"/>
    <property type="match status" value="1"/>
</dbReference>
<dbReference type="Pfam" id="PF09141">
    <property type="entry name" value="Talin_middle"/>
    <property type="match status" value="1"/>
</dbReference>
<comment type="caution">
    <text evidence="7">The sequence shown here is derived from an EMBL/GenBank/DDBJ whole genome shotgun (WGS) entry which is preliminary data.</text>
</comment>
<evidence type="ECO:0000259" key="6">
    <source>
        <dbReference type="PROSITE" id="PS50057"/>
    </source>
</evidence>
<evidence type="ECO:0000256" key="5">
    <source>
        <dbReference type="SAM" id="Phobius"/>
    </source>
</evidence>
<dbReference type="SUPFAM" id="SSF50729">
    <property type="entry name" value="PH domain-like"/>
    <property type="match status" value="1"/>
</dbReference>
<proteinExistence type="predicted"/>
<dbReference type="InterPro" id="IPR000299">
    <property type="entry name" value="FERM_domain"/>
</dbReference>
<organism evidence="7 8">
    <name type="scientific">Danaus plexippus plexippus</name>
    <dbReference type="NCBI Taxonomy" id="278856"/>
    <lineage>
        <taxon>Eukaryota</taxon>
        <taxon>Metazoa</taxon>
        <taxon>Ecdysozoa</taxon>
        <taxon>Arthropoda</taxon>
        <taxon>Hexapoda</taxon>
        <taxon>Insecta</taxon>
        <taxon>Pterygota</taxon>
        <taxon>Neoptera</taxon>
        <taxon>Endopterygota</taxon>
        <taxon>Lepidoptera</taxon>
        <taxon>Glossata</taxon>
        <taxon>Ditrysia</taxon>
        <taxon>Papilionoidea</taxon>
        <taxon>Nymphalidae</taxon>
        <taxon>Danainae</taxon>
        <taxon>Danaini</taxon>
        <taxon>Danaina</taxon>
        <taxon>Danaus</taxon>
        <taxon>Danaus</taxon>
    </lineage>
</organism>
<feature type="region of interest" description="Disordered" evidence="4">
    <location>
        <begin position="901"/>
        <end position="937"/>
    </location>
</feature>
<dbReference type="InterPro" id="IPR002404">
    <property type="entry name" value="IRS_PTB"/>
</dbReference>
<accession>A0A212FBU1</accession>
<feature type="compositionally biased region" description="Basic and acidic residues" evidence="4">
    <location>
        <begin position="901"/>
        <end position="925"/>
    </location>
</feature>
<keyword evidence="5" id="KW-0472">Membrane</keyword>
<dbReference type="InterPro" id="IPR015224">
    <property type="entry name" value="Talin_cent"/>
</dbReference>
<keyword evidence="8" id="KW-1185">Reference proteome</keyword>
<dbReference type="GO" id="GO:0009887">
    <property type="term" value="P:animal organ morphogenesis"/>
    <property type="evidence" value="ECO:0007669"/>
    <property type="project" value="UniProtKB-ARBA"/>
</dbReference>
<dbReference type="GO" id="GO:0005925">
    <property type="term" value="C:focal adhesion"/>
    <property type="evidence" value="ECO:0007669"/>
    <property type="project" value="InterPro"/>
</dbReference>
<dbReference type="InterPro" id="IPR019749">
    <property type="entry name" value="Band_41_domain"/>
</dbReference>
<dbReference type="GO" id="GO:0030182">
    <property type="term" value="P:neuron differentiation"/>
    <property type="evidence" value="ECO:0007669"/>
    <property type="project" value="UniProtKB-ARBA"/>
</dbReference>
<dbReference type="Proteomes" id="UP000007151">
    <property type="component" value="Unassembled WGS sequence"/>
</dbReference>
<dbReference type="Gene3D" id="1.20.80.10">
    <property type="match status" value="1"/>
</dbReference>
<dbReference type="InterPro" id="IPR014352">
    <property type="entry name" value="FERM/acyl-CoA-bd_prot_sf"/>
</dbReference>
<evidence type="ECO:0000256" key="1">
    <source>
        <dbReference type="ARBA" id="ARBA00004245"/>
    </source>
</evidence>
<dbReference type="EMBL" id="AGBW02009276">
    <property type="protein sequence ID" value="OWR51195.1"/>
    <property type="molecule type" value="Genomic_DNA"/>
</dbReference>
<dbReference type="InterPro" id="IPR019748">
    <property type="entry name" value="FERM_central"/>
</dbReference>
<dbReference type="GO" id="GO:0005178">
    <property type="term" value="F:integrin binding"/>
    <property type="evidence" value="ECO:0007669"/>
    <property type="project" value="TreeGrafter"/>
</dbReference>
<dbReference type="InterPro" id="IPR036476">
    <property type="entry name" value="Talin_cent_sf"/>
</dbReference>
<dbReference type="CDD" id="cd14473">
    <property type="entry name" value="FERM_B-lobe"/>
    <property type="match status" value="1"/>
</dbReference>
<dbReference type="FunFam" id="1.20.80.10:FF:000007">
    <property type="entry name" value="Talin 2"/>
    <property type="match status" value="1"/>
</dbReference>
<dbReference type="GO" id="GO:0098609">
    <property type="term" value="P:cell-cell adhesion"/>
    <property type="evidence" value="ECO:0007669"/>
    <property type="project" value="TreeGrafter"/>
</dbReference>
<evidence type="ECO:0000256" key="4">
    <source>
        <dbReference type="SAM" id="MobiDB-lite"/>
    </source>
</evidence>
<dbReference type="Pfam" id="PF02174">
    <property type="entry name" value="IRS"/>
    <property type="match status" value="1"/>
</dbReference>
<dbReference type="InterPro" id="IPR032425">
    <property type="entry name" value="FERM_f0"/>
</dbReference>
<dbReference type="Gene3D" id="3.10.20.90">
    <property type="entry name" value="Phosphatidylinositol 3-kinase Catalytic Subunit, Chain A, domain 1"/>
    <property type="match status" value="2"/>
</dbReference>
<dbReference type="eggNOG" id="KOG4261">
    <property type="taxonomic scope" value="Eukaryota"/>
</dbReference>
<feature type="domain" description="FERM" evidence="6">
    <location>
        <begin position="89"/>
        <end position="413"/>
    </location>
</feature>
<dbReference type="GO" id="GO:0005200">
    <property type="term" value="F:structural constituent of cytoskeleton"/>
    <property type="evidence" value="ECO:0007669"/>
    <property type="project" value="InterPro"/>
</dbReference>
<dbReference type="GO" id="GO:0005737">
    <property type="term" value="C:cytoplasm"/>
    <property type="evidence" value="ECO:0007669"/>
    <property type="project" value="TreeGrafter"/>
</dbReference>
<dbReference type="GO" id="GO:0005856">
    <property type="term" value="C:cytoskeleton"/>
    <property type="evidence" value="ECO:0007669"/>
    <property type="project" value="UniProtKB-SubCell"/>
</dbReference>
<evidence type="ECO:0000256" key="2">
    <source>
        <dbReference type="ARBA" id="ARBA00022490"/>
    </source>
</evidence>
<dbReference type="Gene3D" id="1.20.1420.10">
    <property type="entry name" value="Talin, central domain"/>
    <property type="match status" value="1"/>
</dbReference>
<keyword evidence="3" id="KW-0206">Cytoskeleton</keyword>
<dbReference type="Gene3D" id="2.30.29.30">
    <property type="entry name" value="Pleckstrin-homology domain (PH domain)/Phosphotyrosine-binding domain (PTB)"/>
    <property type="match status" value="1"/>
</dbReference>
<dbReference type="CDD" id="cd10569">
    <property type="entry name" value="FERM_C_Talin"/>
    <property type="match status" value="1"/>
</dbReference>
<name>A0A212FBU1_DANPL</name>
<dbReference type="InterPro" id="IPR011993">
    <property type="entry name" value="PH-like_dom_sf"/>
</dbReference>
<sequence length="1015" mass="114603">MATLSLKISLEGGKVVKTIQFEPSTSVYDACRIIREKILEANDNDPKEYGLFLASEEDNKKGIWLEATRSLDYYMLRNGDLLEYNKKTRNLRVRMLDGTVKTLLVDDSQIVANLMVVICTKIGITNYDEYGLVREEVKEDADPCERPNYGTLTLKRRHHEKERDAKMEQLRKKLRTDDEVNWVEPSKTLREQGIETSETLLLRRRLFFSDRNVDSRDPVQLTLLYVQARDAILAGTHPITQDKACEFAGIQCQIQFGDHKEDKHTPGFLDLKEFLPASYVKVKGIEKKVFREHRKHAGLSELDAKVLYTKSARDLKTYGVAFFLVKEKMKGKNKLVPRLLGVTKDSVLRLDEKTKEILQTWPLTTVRRWCASPNTFTLDFGDYSDQYYSVQTTEAEQILQVIAGYIDIIVRRRRARDHLGLEGDEGSAMLEDSVAPSKANIIQHDTFKSAKPNQESVAKPAVLRPGAEGAKPFSVAHVTGAQQTTLSGRVVTGHAPPAATQVQQTKITSILTEPQRALLSTITSGKEIIKQTEAGLTRTSLEPPSGDAGSIRWREARLGSSKQLVTSHIAAMNAATAQVVTLTAGPAEEVDHTAVGAAITTITTNLPEMTKGVQMIAALMEDEHSGDNLLDATRKLCTAFSDLLKAAEPDTKEPRQNLLNAASRVGEASTGVLHTIGEETDDDKETQVTSGDLYTPSIYTDSGKLEDDGIYEDVDTTDWKLLGVIQEESDSDYYRSVDYCNTYYRNKRQREHSVYDTLDKTSLRPDTPPKLQPKRVADKIYDFKKDFSNHHYANIDHEKNSALDRRTKNEILRQKFFAEYNNVNKCNKNEFNDKINRLNEKKAGSQSWREGAKTGDRDKAALNLKLFDLEKYNRVLTTTETYRETSEASFTSFTSKTLNTKTDHSHSDTLTKRSEACTSTRRTDMDAGPLNNSAPTKGQTEIRITYNPILMTSQKHGDERCLPGDEARPKLQLTDVWREDWLNILLLLAFILIAAAWFIDWLLKRVCSEDCHQMT</sequence>
<comment type="subcellular location">
    <subcellularLocation>
        <location evidence="1">Cytoplasm</location>
        <location evidence="1">Cytoskeleton</location>
    </subcellularLocation>
</comment>
<evidence type="ECO:0000313" key="7">
    <source>
        <dbReference type="EMBL" id="OWR51195.1"/>
    </source>
</evidence>
<evidence type="ECO:0000313" key="8">
    <source>
        <dbReference type="Proteomes" id="UP000007151"/>
    </source>
</evidence>
<dbReference type="SMART" id="SM01244">
    <property type="entry name" value="IRS"/>
    <property type="match status" value="1"/>
</dbReference>
<reference evidence="7 8" key="1">
    <citation type="journal article" date="2011" name="Cell">
        <title>The monarch butterfly genome yields insights into long-distance migration.</title>
        <authorList>
            <person name="Zhan S."/>
            <person name="Merlin C."/>
            <person name="Boore J.L."/>
            <person name="Reppert S.M."/>
        </authorList>
    </citation>
    <scope>NUCLEOTIDE SEQUENCE [LARGE SCALE GENOMIC DNA]</scope>
    <source>
        <strain evidence="7">F-2</strain>
    </source>
</reference>
<dbReference type="GO" id="GO:0005886">
    <property type="term" value="C:plasma membrane"/>
    <property type="evidence" value="ECO:0007669"/>
    <property type="project" value="TreeGrafter"/>
</dbReference>
<dbReference type="KEGG" id="dpl:KGM_211677"/>
<dbReference type="CDD" id="cd17089">
    <property type="entry name" value="FERM_F0_TLN"/>
    <property type="match status" value="1"/>
</dbReference>
<dbReference type="InParanoid" id="A0A212FBU1"/>
<dbReference type="SUPFAM" id="SSF109880">
    <property type="entry name" value="A middle domain of Talin 1"/>
    <property type="match status" value="1"/>
</dbReference>
<dbReference type="Pfam" id="PF16511">
    <property type="entry name" value="FERM_f0"/>
    <property type="match status" value="1"/>
</dbReference>
<dbReference type="AlphaFoldDB" id="A0A212FBU1"/>
<dbReference type="STRING" id="278856.A0A212FBU1"/>
<dbReference type="GO" id="GO:0001726">
    <property type="term" value="C:ruffle"/>
    <property type="evidence" value="ECO:0007669"/>
    <property type="project" value="InterPro"/>
</dbReference>
<protein>
    <submittedName>
        <fullName evidence="7">Talin-1</fullName>
    </submittedName>
</protein>
<gene>
    <name evidence="7" type="ORF">KGM_211677</name>
</gene>
<dbReference type="GO" id="GO:0030036">
    <property type="term" value="P:actin cytoskeleton organization"/>
    <property type="evidence" value="ECO:0007669"/>
    <property type="project" value="TreeGrafter"/>
</dbReference>